<keyword evidence="2" id="KW-1185">Reference proteome</keyword>
<organism evidence="1 2">
    <name type="scientific">Nestor notabilis</name>
    <name type="common">Kea</name>
    <dbReference type="NCBI Taxonomy" id="176057"/>
    <lineage>
        <taxon>Eukaryota</taxon>
        <taxon>Metazoa</taxon>
        <taxon>Chordata</taxon>
        <taxon>Craniata</taxon>
        <taxon>Vertebrata</taxon>
        <taxon>Euteleostomi</taxon>
        <taxon>Archelosauria</taxon>
        <taxon>Archosauria</taxon>
        <taxon>Dinosauria</taxon>
        <taxon>Saurischia</taxon>
        <taxon>Theropoda</taxon>
        <taxon>Coelurosauria</taxon>
        <taxon>Aves</taxon>
        <taxon>Neognathae</taxon>
        <taxon>Neoaves</taxon>
        <taxon>Telluraves</taxon>
        <taxon>Australaves</taxon>
        <taxon>Psittaciformes</taxon>
        <taxon>Psittacidae</taxon>
        <taxon>Nestor</taxon>
    </lineage>
</organism>
<dbReference type="SUPFAM" id="SSF58069">
    <property type="entry name" value="Virus ectodomain"/>
    <property type="match status" value="1"/>
</dbReference>
<feature type="non-terminal residue" evidence="1">
    <location>
        <position position="36"/>
    </location>
</feature>
<dbReference type="Gene3D" id="1.10.287.210">
    <property type="match status" value="1"/>
</dbReference>
<dbReference type="Proteomes" id="UP000053840">
    <property type="component" value="Unassembled WGS sequence"/>
</dbReference>
<name>A0A091T8H6_NESNO</name>
<sequence length="36" mass="3860">AASDFLLLAQGHGCEECEGTCCIKLSDHSDSIHKQL</sequence>
<evidence type="ECO:0000313" key="1">
    <source>
        <dbReference type="EMBL" id="KFQ54380.1"/>
    </source>
</evidence>
<gene>
    <name evidence="1" type="ORF">N333_06386</name>
</gene>
<reference evidence="1 2" key="1">
    <citation type="submission" date="2014-04" db="EMBL/GenBank/DDBJ databases">
        <title>Genome evolution of avian class.</title>
        <authorList>
            <person name="Zhang G."/>
            <person name="Li C."/>
        </authorList>
    </citation>
    <scope>NUCLEOTIDE SEQUENCE [LARGE SCALE GENOMIC DNA]</scope>
    <source>
        <strain evidence="1">BGI_N333</strain>
    </source>
</reference>
<dbReference type="AlphaFoldDB" id="A0A091T8H6"/>
<proteinExistence type="predicted"/>
<feature type="non-terminal residue" evidence="1">
    <location>
        <position position="1"/>
    </location>
</feature>
<dbReference type="EMBL" id="KK946003">
    <property type="protein sequence ID" value="KFQ54380.1"/>
    <property type="molecule type" value="Genomic_DNA"/>
</dbReference>
<protein>
    <submittedName>
        <fullName evidence="1">Uncharacterized protein</fullName>
    </submittedName>
</protein>
<accession>A0A091T8H6</accession>
<evidence type="ECO:0000313" key="2">
    <source>
        <dbReference type="Proteomes" id="UP000053840"/>
    </source>
</evidence>